<dbReference type="PIRSF" id="PIRSF030140">
    <property type="entry name" value="UCP030140"/>
    <property type="match status" value="1"/>
</dbReference>
<dbReference type="RefSeq" id="WP_184663158.1">
    <property type="nucleotide sequence ID" value="NZ_JACHHB010000003.1"/>
</dbReference>
<reference evidence="1 2" key="1">
    <citation type="submission" date="2020-08" db="EMBL/GenBank/DDBJ databases">
        <title>Genomic Encyclopedia of Type Strains, Phase IV (KMG-IV): sequencing the most valuable type-strain genomes for metagenomic binning, comparative biology and taxonomic classification.</title>
        <authorList>
            <person name="Goeker M."/>
        </authorList>
    </citation>
    <scope>NUCLEOTIDE SEQUENCE [LARGE SCALE GENOMIC DNA]</scope>
    <source>
        <strain evidence="1 2">DSM 24696</strain>
    </source>
</reference>
<dbReference type="InterPro" id="IPR014871">
    <property type="entry name" value="dUTPase/dCTP_pyrophosphatase"/>
</dbReference>
<sequence>MNIETLFNMQRALDKHIEEQHELTNEDLFEKRILAFQVELGELANETRCFKFWSTKPSADASVIEEEYVDGLHFLLSLGIVLNAENEVSAMLDEKEEAESVTTQVDAFLDVFDSLSLLRKKRGSSEYQTLFVQFLKLGQVLGITKQNMIDAYIKKNEVNYQRQREGY</sequence>
<dbReference type="Proteomes" id="UP000551878">
    <property type="component" value="Unassembled WGS sequence"/>
</dbReference>
<name>A0A840QMT8_9BACI</name>
<dbReference type="AlphaFoldDB" id="A0A840QMT8"/>
<dbReference type="CDD" id="cd11527">
    <property type="entry name" value="NTP-PPase_dUTPase"/>
    <property type="match status" value="1"/>
</dbReference>
<dbReference type="Pfam" id="PF08761">
    <property type="entry name" value="dUTPase_2"/>
    <property type="match status" value="1"/>
</dbReference>
<gene>
    <name evidence="1" type="ORF">HNQ41_000839</name>
</gene>
<dbReference type="InterPro" id="IPR016947">
    <property type="entry name" value="UCP030140"/>
</dbReference>
<evidence type="ECO:0000313" key="2">
    <source>
        <dbReference type="Proteomes" id="UP000551878"/>
    </source>
</evidence>
<protein>
    <submittedName>
        <fullName evidence="1">Dimeric dUTPase (All-alpha-NTP-PPase superfamily)</fullName>
    </submittedName>
</protein>
<organism evidence="1 2">
    <name type="scientific">Texcoconibacillus texcoconensis</name>
    <dbReference type="NCBI Taxonomy" id="1095777"/>
    <lineage>
        <taxon>Bacteria</taxon>
        <taxon>Bacillati</taxon>
        <taxon>Bacillota</taxon>
        <taxon>Bacilli</taxon>
        <taxon>Bacillales</taxon>
        <taxon>Bacillaceae</taxon>
        <taxon>Texcoconibacillus</taxon>
    </lineage>
</organism>
<dbReference type="Gene3D" id="1.10.4010.10">
    <property type="entry name" value="Type II deoxyuridine triphosphatase"/>
    <property type="match status" value="1"/>
</dbReference>
<accession>A0A840QMT8</accession>
<comment type="caution">
    <text evidence="1">The sequence shown here is derived from an EMBL/GenBank/DDBJ whole genome shotgun (WGS) entry which is preliminary data.</text>
</comment>
<proteinExistence type="predicted"/>
<dbReference type="SUPFAM" id="SSF101386">
    <property type="entry name" value="all-alpha NTP pyrophosphatases"/>
    <property type="match status" value="1"/>
</dbReference>
<keyword evidence="2" id="KW-1185">Reference proteome</keyword>
<dbReference type="EMBL" id="JACHHB010000003">
    <property type="protein sequence ID" value="MBB5172695.1"/>
    <property type="molecule type" value="Genomic_DNA"/>
</dbReference>
<evidence type="ECO:0000313" key="1">
    <source>
        <dbReference type="EMBL" id="MBB5172695.1"/>
    </source>
</evidence>